<keyword evidence="4" id="KW-1185">Reference proteome</keyword>
<evidence type="ECO:0000313" key="4">
    <source>
        <dbReference type="Proteomes" id="UP001049518"/>
    </source>
</evidence>
<keyword evidence="3" id="KW-0675">Receptor</keyword>
<dbReference type="Gene3D" id="3.40.50.10140">
    <property type="entry name" value="Toll/interleukin-1 receptor homology (TIR) domain"/>
    <property type="match status" value="1"/>
</dbReference>
<dbReference type="Pfam" id="PF13676">
    <property type="entry name" value="TIR_2"/>
    <property type="match status" value="1"/>
</dbReference>
<evidence type="ECO:0000259" key="2">
    <source>
        <dbReference type="Pfam" id="PF13676"/>
    </source>
</evidence>
<gene>
    <name evidence="3" type="ORF">AGRA3207_002012</name>
</gene>
<dbReference type="RefSeq" id="WP_231334319.1">
    <property type="nucleotide sequence ID" value="NZ_CP059572.1"/>
</dbReference>
<organism evidence="3 4">
    <name type="scientific">Actinomadura graeca</name>
    <dbReference type="NCBI Taxonomy" id="2750812"/>
    <lineage>
        <taxon>Bacteria</taxon>
        <taxon>Bacillati</taxon>
        <taxon>Actinomycetota</taxon>
        <taxon>Actinomycetes</taxon>
        <taxon>Streptosporangiales</taxon>
        <taxon>Thermomonosporaceae</taxon>
        <taxon>Actinomadura</taxon>
    </lineage>
</organism>
<dbReference type="InterPro" id="IPR000157">
    <property type="entry name" value="TIR_dom"/>
</dbReference>
<reference evidence="3" key="1">
    <citation type="submission" date="2020-07" db="EMBL/GenBank/DDBJ databases">
        <authorList>
            <person name="Tarantini F.S."/>
            <person name="Hong K.W."/>
            <person name="Chan K.G."/>
        </authorList>
    </citation>
    <scope>NUCLEOTIDE SEQUENCE</scope>
    <source>
        <strain evidence="3">32-07</strain>
    </source>
</reference>
<feature type="compositionally biased region" description="Basic and acidic residues" evidence="1">
    <location>
        <begin position="248"/>
        <end position="260"/>
    </location>
</feature>
<protein>
    <submittedName>
        <fullName evidence="3">Toll/interleukin-1 receptor domain-containing protein</fullName>
    </submittedName>
</protein>
<dbReference type="InterPro" id="IPR035897">
    <property type="entry name" value="Toll_tir_struct_dom_sf"/>
</dbReference>
<sequence length="302" mass="33231">MALPLSIRFDLPQVFLCYADANRLTADDLHRDLDAHGVRMFSPQRDTLPGDQIVQAVEEHIGESDYFVLLWSHACVGQSWVRDQWQAKLHDSGGFLLVFRLDATRVPSLLAARRQFNAFDGWSTAVKELAASWETDRAHGLPVLPAPGPHSRPDGPTVTLYIRNRALGVSHVLAVPAAATGARLRAQVRTELALKDEVSDFGGRLGFRFSYDLLKDERPLPDLPLGRLGVGDNATLDLEITARSFTPDGEHTPVAFRRDPGAGPALDPVGRGSDAVHPGMSPDTRRSLLTEAFGHLMPRRNR</sequence>
<feature type="region of interest" description="Disordered" evidence="1">
    <location>
        <begin position="246"/>
        <end position="285"/>
    </location>
</feature>
<dbReference type="SUPFAM" id="SSF52200">
    <property type="entry name" value="Toll/Interleukin receptor TIR domain"/>
    <property type="match status" value="1"/>
</dbReference>
<name>A0ABX8QR29_9ACTN</name>
<dbReference type="Proteomes" id="UP001049518">
    <property type="component" value="Chromosome"/>
</dbReference>
<proteinExistence type="predicted"/>
<dbReference type="EMBL" id="CP059572">
    <property type="protein sequence ID" value="QXJ21182.1"/>
    <property type="molecule type" value="Genomic_DNA"/>
</dbReference>
<feature type="domain" description="TIR" evidence="2">
    <location>
        <begin position="14"/>
        <end position="129"/>
    </location>
</feature>
<evidence type="ECO:0000256" key="1">
    <source>
        <dbReference type="SAM" id="MobiDB-lite"/>
    </source>
</evidence>
<evidence type="ECO:0000313" key="3">
    <source>
        <dbReference type="EMBL" id="QXJ21182.1"/>
    </source>
</evidence>
<accession>A0ABX8QR29</accession>